<feature type="region of interest" description="Disordered" evidence="1">
    <location>
        <begin position="123"/>
        <end position="146"/>
    </location>
</feature>
<accession>A0A4R6Z4F6</accession>
<comment type="caution">
    <text evidence="2">The sequence shown here is derived from an EMBL/GenBank/DDBJ whole genome shotgun (WGS) entry which is preliminary data.</text>
</comment>
<organism evidence="2 3">
    <name type="scientific">Tahibacter aquaticus</name>
    <dbReference type="NCBI Taxonomy" id="520092"/>
    <lineage>
        <taxon>Bacteria</taxon>
        <taxon>Pseudomonadati</taxon>
        <taxon>Pseudomonadota</taxon>
        <taxon>Gammaproteobacteria</taxon>
        <taxon>Lysobacterales</taxon>
        <taxon>Rhodanobacteraceae</taxon>
        <taxon>Tahibacter</taxon>
    </lineage>
</organism>
<gene>
    <name evidence="2" type="ORF">DFR29_10375</name>
</gene>
<evidence type="ECO:0000313" key="2">
    <source>
        <dbReference type="EMBL" id="TDR46543.1"/>
    </source>
</evidence>
<protein>
    <submittedName>
        <fullName evidence="2">Uncharacterized protein</fullName>
    </submittedName>
</protein>
<sequence>MALHQRLYFLVKTLLTPPVPPDIVVAQRCNVVRPTVLRYRLLLAGKGWRWSDVSDCTAAELDRLLNGRPGVAPAEIEALDAYAESLGNGTPVGLLWEDYRRAQPRALSRSQFTRRLRSHRCRHAAPVLPRRHGPPPTSSDTQGDAE</sequence>
<keyword evidence="3" id="KW-1185">Reference proteome</keyword>
<dbReference type="Proteomes" id="UP000295293">
    <property type="component" value="Unassembled WGS sequence"/>
</dbReference>
<dbReference type="AlphaFoldDB" id="A0A4R6Z4F6"/>
<evidence type="ECO:0000256" key="1">
    <source>
        <dbReference type="SAM" id="MobiDB-lite"/>
    </source>
</evidence>
<name>A0A4R6Z4F6_9GAMM</name>
<evidence type="ECO:0000313" key="3">
    <source>
        <dbReference type="Proteomes" id="UP000295293"/>
    </source>
</evidence>
<reference evidence="2 3" key="1">
    <citation type="submission" date="2019-03" db="EMBL/GenBank/DDBJ databases">
        <title>Genomic Encyclopedia of Type Strains, Phase IV (KMG-IV): sequencing the most valuable type-strain genomes for metagenomic binning, comparative biology and taxonomic classification.</title>
        <authorList>
            <person name="Goeker M."/>
        </authorList>
    </citation>
    <scope>NUCLEOTIDE SEQUENCE [LARGE SCALE GENOMIC DNA]</scope>
    <source>
        <strain evidence="2 3">DSM 21667</strain>
    </source>
</reference>
<dbReference type="RefSeq" id="WP_133817683.1">
    <property type="nucleotide sequence ID" value="NZ_SNZH01000003.1"/>
</dbReference>
<feature type="compositionally biased region" description="Basic residues" evidence="1">
    <location>
        <begin position="123"/>
        <end position="133"/>
    </location>
</feature>
<dbReference type="EMBL" id="SNZH01000003">
    <property type="protein sequence ID" value="TDR46543.1"/>
    <property type="molecule type" value="Genomic_DNA"/>
</dbReference>
<proteinExistence type="predicted"/>